<dbReference type="InterPro" id="IPR029058">
    <property type="entry name" value="AB_hydrolase_fold"/>
</dbReference>
<dbReference type="InterPro" id="IPR053858">
    <property type="entry name" value="Arb2_dom"/>
</dbReference>
<evidence type="ECO:0000259" key="3">
    <source>
        <dbReference type="Pfam" id="PF22749"/>
    </source>
</evidence>
<evidence type="ECO:0000256" key="1">
    <source>
        <dbReference type="SAM" id="MobiDB-lite"/>
    </source>
</evidence>
<sequence length="508" mass="57015">MPLAWFSNFWEASAQALKQPYWLLLGAFSVLTGFTLYLKMNGKQHADIGSGKQQKQHTKDLEELGYYFKDQKLLKKGAEEKPFEFHVASTHRENQRHYEELGKAITQYIYKLLEEKYDLTRTSLPVGDKPQTFVFESKDARKADKLLMLIHGSGAVRAGQWSRRLITNDNLTEGSQIPYVETAKKEAYGILVLNPNLNFGEIKEDDDEKSGNRKGSSNKEIPIKGNKNPDEHVQYVWKHIIEDSKASQVFVVAHSYGGHAFLQLVKNNFSSVSRKVAAVAFTDSVHMLPSALPPHIRDWVKKQCVNWMSSHKPLGSELNCLRDDCLCYSAGTNEHERTSASAITSIFEFFKKMDKSIEHTGSHDEDSKESGVDKESSPTCASNKISDEPQNESNDQKKEGKLIKETAGNNGVSTEDKENDGSSGDVENGTIVETNKDLENADRHDEKETVVLMDANSMPKPSNGCSEFERDGDNADMQVANQDSSPAEDDNVDADMNRNILTKHDKEL</sequence>
<dbReference type="SUPFAM" id="SSF53474">
    <property type="entry name" value="alpha/beta-Hydrolases"/>
    <property type="match status" value="1"/>
</dbReference>
<keyword evidence="5" id="KW-1185">Reference proteome</keyword>
<feature type="compositionally biased region" description="Basic and acidic residues" evidence="1">
    <location>
        <begin position="358"/>
        <end position="376"/>
    </location>
</feature>
<feature type="compositionally biased region" description="Basic and acidic residues" evidence="1">
    <location>
        <begin position="434"/>
        <end position="449"/>
    </location>
</feature>
<dbReference type="GO" id="GO:0035197">
    <property type="term" value="F:siRNA binding"/>
    <property type="evidence" value="ECO:0007669"/>
    <property type="project" value="TreeGrafter"/>
</dbReference>
<dbReference type="GeneTree" id="ENSGT00530000063907"/>
<accession>A0A8C4R7N0</accession>
<dbReference type="GO" id="GO:0005634">
    <property type="term" value="C:nucleus"/>
    <property type="evidence" value="ECO:0007669"/>
    <property type="project" value="TreeGrafter"/>
</dbReference>
<dbReference type="Proteomes" id="UP000694388">
    <property type="component" value="Unplaced"/>
</dbReference>
<feature type="transmembrane region" description="Helical" evidence="2">
    <location>
        <begin position="20"/>
        <end position="38"/>
    </location>
</feature>
<dbReference type="GO" id="GO:0031048">
    <property type="term" value="P:regulatory ncRNA-mediated heterochromatin formation"/>
    <property type="evidence" value="ECO:0007669"/>
    <property type="project" value="TreeGrafter"/>
</dbReference>
<name>A0A8C4R7N0_EPTBU</name>
<feature type="region of interest" description="Disordered" evidence="1">
    <location>
        <begin position="202"/>
        <end position="227"/>
    </location>
</feature>
<keyword evidence="2" id="KW-1133">Transmembrane helix</keyword>
<evidence type="ECO:0000313" key="5">
    <source>
        <dbReference type="Proteomes" id="UP000694388"/>
    </source>
</evidence>
<proteinExistence type="predicted"/>
<feature type="compositionally biased region" description="Basic and acidic residues" evidence="1">
    <location>
        <begin position="394"/>
        <end position="404"/>
    </location>
</feature>
<feature type="region of interest" description="Disordered" evidence="1">
    <location>
        <begin position="358"/>
        <end position="508"/>
    </location>
</feature>
<protein>
    <recommendedName>
        <fullName evidence="3">Arb2 domain-containing protein</fullName>
    </recommendedName>
</protein>
<dbReference type="AlphaFoldDB" id="A0A8C4R7N0"/>
<keyword evidence="2" id="KW-0812">Transmembrane</keyword>
<evidence type="ECO:0000256" key="2">
    <source>
        <dbReference type="SAM" id="Phobius"/>
    </source>
</evidence>
<organism evidence="4 5">
    <name type="scientific">Eptatretus burgeri</name>
    <name type="common">Inshore hagfish</name>
    <dbReference type="NCBI Taxonomy" id="7764"/>
    <lineage>
        <taxon>Eukaryota</taxon>
        <taxon>Metazoa</taxon>
        <taxon>Chordata</taxon>
        <taxon>Craniata</taxon>
        <taxon>Vertebrata</taxon>
        <taxon>Cyclostomata</taxon>
        <taxon>Myxini</taxon>
        <taxon>Myxiniformes</taxon>
        <taxon>Myxinidae</taxon>
        <taxon>Eptatretinae</taxon>
        <taxon>Eptatretus</taxon>
    </lineage>
</organism>
<feature type="domain" description="Arb2" evidence="3">
    <location>
        <begin position="59"/>
        <end position="314"/>
    </location>
</feature>
<dbReference type="InterPro" id="IPR048263">
    <property type="entry name" value="Arb2"/>
</dbReference>
<dbReference type="Ensembl" id="ENSEBUT00000026701.1">
    <property type="protein sequence ID" value="ENSEBUP00000026125.1"/>
    <property type="gene ID" value="ENSEBUG00000016097.1"/>
</dbReference>
<reference evidence="4" key="1">
    <citation type="submission" date="2025-05" db="UniProtKB">
        <authorList>
            <consortium name="Ensembl"/>
        </authorList>
    </citation>
    <scope>IDENTIFICATION</scope>
</reference>
<dbReference type="PANTHER" id="PTHR21357">
    <property type="entry name" value="FAM172 FAMILY PROTEIN HOMOLOG CG10038"/>
    <property type="match status" value="1"/>
</dbReference>
<keyword evidence="2" id="KW-0472">Membrane</keyword>
<dbReference type="Pfam" id="PF22749">
    <property type="entry name" value="Arb2"/>
    <property type="match status" value="1"/>
</dbReference>
<dbReference type="PANTHER" id="PTHR21357:SF4">
    <property type="entry name" value="FAM172 FAMILY PROTEIN HOMOLOG CG10038"/>
    <property type="match status" value="1"/>
</dbReference>
<evidence type="ECO:0000313" key="4">
    <source>
        <dbReference type="Ensembl" id="ENSEBUP00000026125.1"/>
    </source>
</evidence>
<dbReference type="Ensembl" id="ENSEBUT00000026745.1">
    <property type="protein sequence ID" value="ENSEBUP00000026169.1"/>
    <property type="gene ID" value="ENSEBUG00000016097.1"/>
</dbReference>